<organism evidence="1 2">
    <name type="scientific">Rotaria sordida</name>
    <dbReference type="NCBI Taxonomy" id="392033"/>
    <lineage>
        <taxon>Eukaryota</taxon>
        <taxon>Metazoa</taxon>
        <taxon>Spiralia</taxon>
        <taxon>Gnathifera</taxon>
        <taxon>Rotifera</taxon>
        <taxon>Eurotatoria</taxon>
        <taxon>Bdelloidea</taxon>
        <taxon>Philodinida</taxon>
        <taxon>Philodinidae</taxon>
        <taxon>Rotaria</taxon>
    </lineage>
</organism>
<dbReference type="Proteomes" id="UP000663864">
    <property type="component" value="Unassembled WGS sequence"/>
</dbReference>
<reference evidence="1" key="1">
    <citation type="submission" date="2021-02" db="EMBL/GenBank/DDBJ databases">
        <authorList>
            <person name="Nowell W R."/>
        </authorList>
    </citation>
    <scope>NUCLEOTIDE SEQUENCE</scope>
</reference>
<protein>
    <submittedName>
        <fullName evidence="1">Uncharacterized protein</fullName>
    </submittedName>
</protein>
<sequence length="72" mass="8100">MLPQDEALDILVKFLRLHGYTKVKGIDLETIRELAAIVLKENVFVYGNKVYKQVLGGVRGSSFTLTLANIFM</sequence>
<name>A0A815A6A0_9BILA</name>
<evidence type="ECO:0000313" key="2">
    <source>
        <dbReference type="Proteomes" id="UP000663864"/>
    </source>
</evidence>
<evidence type="ECO:0000313" key="1">
    <source>
        <dbReference type="EMBL" id="CAF1252616.1"/>
    </source>
</evidence>
<comment type="caution">
    <text evidence="1">The sequence shown here is derived from an EMBL/GenBank/DDBJ whole genome shotgun (WGS) entry which is preliminary data.</text>
</comment>
<dbReference type="AlphaFoldDB" id="A0A815A6A0"/>
<accession>A0A815A6A0</accession>
<dbReference type="EMBL" id="CAJNOT010001817">
    <property type="protein sequence ID" value="CAF1252616.1"/>
    <property type="molecule type" value="Genomic_DNA"/>
</dbReference>
<gene>
    <name evidence="1" type="ORF">ZHD862_LOCUS25472</name>
</gene>
<proteinExistence type="predicted"/>